<organism evidence="1 2">
    <name type="scientific">Chryseobacterium viscerum</name>
    <dbReference type="NCBI Taxonomy" id="1037377"/>
    <lineage>
        <taxon>Bacteria</taxon>
        <taxon>Pseudomonadati</taxon>
        <taxon>Bacteroidota</taxon>
        <taxon>Flavobacteriia</taxon>
        <taxon>Flavobacteriales</taxon>
        <taxon>Weeksellaceae</taxon>
        <taxon>Chryseobacterium group</taxon>
        <taxon>Chryseobacterium</taxon>
    </lineage>
</organism>
<dbReference type="EMBL" id="PPEG02000007">
    <property type="protein sequence ID" value="PWN59724.1"/>
    <property type="molecule type" value="Genomic_DNA"/>
</dbReference>
<evidence type="ECO:0000313" key="2">
    <source>
        <dbReference type="Proteomes" id="UP000236413"/>
    </source>
</evidence>
<dbReference type="RefSeq" id="WP_109738805.1">
    <property type="nucleotide sequence ID" value="NZ_PPEG02000007.1"/>
</dbReference>
<proteinExistence type="predicted"/>
<dbReference type="Proteomes" id="UP000236413">
    <property type="component" value="Unassembled WGS sequence"/>
</dbReference>
<reference evidence="1 2" key="1">
    <citation type="submission" date="2018-04" db="EMBL/GenBank/DDBJ databases">
        <title>Chryseobacterium oncorhynchi 701B-08T from rainbow trout, and Chryseobacterium viscerum 687B-08T from diseased fish.</title>
        <authorList>
            <person name="Jeong J.-J."/>
            <person name="Lee Y.J."/>
            <person name="Pathiraja D."/>
            <person name="Park B."/>
            <person name="Choi I.-G."/>
            <person name="Kim K.D."/>
        </authorList>
    </citation>
    <scope>NUCLEOTIDE SEQUENCE [LARGE SCALE GENOMIC DNA]</scope>
    <source>
        <strain evidence="1 2">687B-08</strain>
    </source>
</reference>
<sequence length="165" mass="19342">MDSTFYLKKFHSAATEIPEKILSNNGLKLSVEIVLESVALKVYNPEWSGNPQSPLDAEGRIFFSVWINDKTISERKIYYNIHALKLRRLKGYTITSRNFAQDFRNEFLKYQKEWPNVSVNYGPLTLMEGWVALKEDHIEKDIQELAQRFLKISPIIDNVLKQYKK</sequence>
<accession>A0A316WE55</accession>
<name>A0A316WE55_9FLAO</name>
<gene>
    <name evidence="1" type="ORF">C1634_017005</name>
</gene>
<dbReference type="AlphaFoldDB" id="A0A316WE55"/>
<protein>
    <submittedName>
        <fullName evidence="1">Uncharacterized protein</fullName>
    </submittedName>
</protein>
<comment type="caution">
    <text evidence="1">The sequence shown here is derived from an EMBL/GenBank/DDBJ whole genome shotgun (WGS) entry which is preliminary data.</text>
</comment>
<evidence type="ECO:0000313" key="1">
    <source>
        <dbReference type="EMBL" id="PWN59724.1"/>
    </source>
</evidence>